<reference evidence="2" key="1">
    <citation type="submission" date="2017-03" db="EMBL/GenBank/DDBJ databases">
        <title>Phytopthora megakarya and P. palmivora, two closely related causual agents of cacao black pod achieved similar genome size and gene model numbers by different mechanisms.</title>
        <authorList>
            <person name="Ali S."/>
            <person name="Shao J."/>
            <person name="Larry D.J."/>
            <person name="Kronmiller B."/>
            <person name="Shen D."/>
            <person name="Strem M.D."/>
            <person name="Melnick R.L."/>
            <person name="Guiltinan M.J."/>
            <person name="Tyler B.M."/>
            <person name="Meinhardt L.W."/>
            <person name="Bailey B.A."/>
        </authorList>
    </citation>
    <scope>NUCLEOTIDE SEQUENCE [LARGE SCALE GENOMIC DNA]</scope>
    <source>
        <strain evidence="2">zdho120</strain>
    </source>
</reference>
<comment type="caution">
    <text evidence="1">The sequence shown here is derived from an EMBL/GenBank/DDBJ whole genome shotgun (WGS) entry which is preliminary data.</text>
</comment>
<organism evidence="1 2">
    <name type="scientific">Phytophthora megakarya</name>
    <dbReference type="NCBI Taxonomy" id="4795"/>
    <lineage>
        <taxon>Eukaryota</taxon>
        <taxon>Sar</taxon>
        <taxon>Stramenopiles</taxon>
        <taxon>Oomycota</taxon>
        <taxon>Peronosporomycetes</taxon>
        <taxon>Peronosporales</taxon>
        <taxon>Peronosporaceae</taxon>
        <taxon>Phytophthora</taxon>
    </lineage>
</organism>
<accession>A0A225VZV6</accession>
<evidence type="ECO:0008006" key="3">
    <source>
        <dbReference type="Google" id="ProtNLM"/>
    </source>
</evidence>
<dbReference type="AlphaFoldDB" id="A0A225VZV6"/>
<dbReference type="Proteomes" id="UP000198211">
    <property type="component" value="Unassembled WGS sequence"/>
</dbReference>
<protein>
    <recommendedName>
        <fullName evidence="3">Helitron helicase</fullName>
    </recommendedName>
</protein>
<sequence>MSRAVFTQPVSVVAFTRVMRGGKHRCIRSHCMTFDATPCHPVCLLPRPLHEDSAYRVVIAGETTDLQDAKTRTMHQIRQDIVKRSLKLYKEKLIFSAKIVVDEDVLKSDDGKWSQASENIVIVADELDEGNADSFSKDVNGEWYGKTFPHLFPFGRGHPGDERKYHISHKECIKHYRLLRRENVFADIFTMPPIAKSFLKDSMSWSTQGIETRFHRCKPFFKRVKYGEVQQSVDIIGSKHLRIKRDTGNQPYLLL</sequence>
<name>A0A225VZV6_9STRA</name>
<evidence type="ECO:0000313" key="2">
    <source>
        <dbReference type="Proteomes" id="UP000198211"/>
    </source>
</evidence>
<proteinExistence type="predicted"/>
<keyword evidence="2" id="KW-1185">Reference proteome</keyword>
<evidence type="ECO:0000313" key="1">
    <source>
        <dbReference type="EMBL" id="OWZ10973.1"/>
    </source>
</evidence>
<dbReference type="EMBL" id="NBNE01002266">
    <property type="protein sequence ID" value="OWZ10973.1"/>
    <property type="molecule type" value="Genomic_DNA"/>
</dbReference>
<gene>
    <name evidence="1" type="ORF">PHMEG_00016074</name>
</gene>